<organism evidence="4 5">
    <name type="scientific">Orchesella dallaii</name>
    <dbReference type="NCBI Taxonomy" id="48710"/>
    <lineage>
        <taxon>Eukaryota</taxon>
        <taxon>Metazoa</taxon>
        <taxon>Ecdysozoa</taxon>
        <taxon>Arthropoda</taxon>
        <taxon>Hexapoda</taxon>
        <taxon>Collembola</taxon>
        <taxon>Entomobryomorpha</taxon>
        <taxon>Entomobryoidea</taxon>
        <taxon>Orchesellidae</taxon>
        <taxon>Orchesellinae</taxon>
        <taxon>Orchesella</taxon>
    </lineage>
</organism>
<dbReference type="SUPFAM" id="SSF56672">
    <property type="entry name" value="DNA/RNA polymerases"/>
    <property type="match status" value="1"/>
</dbReference>
<feature type="domain" description="Integrase catalytic" evidence="3">
    <location>
        <begin position="1517"/>
        <end position="1707"/>
    </location>
</feature>
<dbReference type="Gene3D" id="3.30.70.270">
    <property type="match status" value="1"/>
</dbReference>
<dbReference type="EMBL" id="CAXLJM020000024">
    <property type="protein sequence ID" value="CAL8091618.1"/>
    <property type="molecule type" value="Genomic_DNA"/>
</dbReference>
<dbReference type="InterPro" id="IPR040676">
    <property type="entry name" value="DUF5641"/>
</dbReference>
<evidence type="ECO:0000313" key="4">
    <source>
        <dbReference type="EMBL" id="CAL8091618.1"/>
    </source>
</evidence>
<dbReference type="Pfam" id="PF05380">
    <property type="entry name" value="Peptidase_A17"/>
    <property type="match status" value="1"/>
</dbReference>
<evidence type="ECO:0000256" key="1">
    <source>
        <dbReference type="SAM" id="Coils"/>
    </source>
</evidence>
<dbReference type="Gene3D" id="1.10.340.70">
    <property type="match status" value="1"/>
</dbReference>
<keyword evidence="1" id="KW-0175">Coiled coil</keyword>
<dbReference type="InterPro" id="IPR001584">
    <property type="entry name" value="Integrase_cat-core"/>
</dbReference>
<dbReference type="SUPFAM" id="SSF53098">
    <property type="entry name" value="Ribonuclease H-like"/>
    <property type="match status" value="1"/>
</dbReference>
<dbReference type="InterPro" id="IPR012337">
    <property type="entry name" value="RNaseH-like_sf"/>
</dbReference>
<dbReference type="SMART" id="SM00343">
    <property type="entry name" value="ZnF_C2HC"/>
    <property type="match status" value="2"/>
</dbReference>
<dbReference type="CDD" id="cd01644">
    <property type="entry name" value="RT_pepA17"/>
    <property type="match status" value="1"/>
</dbReference>
<comment type="caution">
    <text evidence="4">The sequence shown here is derived from an EMBL/GenBank/DDBJ whole genome shotgun (WGS) entry which is preliminary data.</text>
</comment>
<dbReference type="InterPro" id="IPR036397">
    <property type="entry name" value="RNaseH_sf"/>
</dbReference>
<dbReference type="InterPro" id="IPR000477">
    <property type="entry name" value="RT_dom"/>
</dbReference>
<gene>
    <name evidence="4" type="ORF">ODALV1_LOCUS7980</name>
</gene>
<reference evidence="4 5" key="1">
    <citation type="submission" date="2024-08" db="EMBL/GenBank/DDBJ databases">
        <authorList>
            <person name="Cucini C."/>
            <person name="Frati F."/>
        </authorList>
    </citation>
    <scope>NUCLEOTIDE SEQUENCE [LARGE SCALE GENOMIC DNA]</scope>
</reference>
<dbReference type="Pfam" id="PF18701">
    <property type="entry name" value="DUF5641"/>
    <property type="match status" value="1"/>
</dbReference>
<proteinExistence type="predicted"/>
<dbReference type="Gene3D" id="3.10.10.10">
    <property type="entry name" value="HIV Type 1 Reverse Transcriptase, subunit A, domain 1"/>
    <property type="match status" value="1"/>
</dbReference>
<dbReference type="Gene3D" id="4.10.60.10">
    <property type="entry name" value="Zinc finger, CCHC-type"/>
    <property type="match status" value="1"/>
</dbReference>
<keyword evidence="5" id="KW-1185">Reference proteome</keyword>
<dbReference type="PROSITE" id="PS50994">
    <property type="entry name" value="INTEGRASE"/>
    <property type="match status" value="1"/>
</dbReference>
<accession>A0ABP1Q6W0</accession>
<evidence type="ECO:0000259" key="3">
    <source>
        <dbReference type="PROSITE" id="PS50994"/>
    </source>
</evidence>
<dbReference type="Pfam" id="PF03564">
    <property type="entry name" value="DUF1759"/>
    <property type="match status" value="1"/>
</dbReference>
<dbReference type="Proteomes" id="UP001642540">
    <property type="component" value="Unassembled WGS sequence"/>
</dbReference>
<dbReference type="Pfam" id="PF17921">
    <property type="entry name" value="Integrase_H2C2"/>
    <property type="match status" value="1"/>
</dbReference>
<evidence type="ECO:0000256" key="2">
    <source>
        <dbReference type="SAM" id="MobiDB-lite"/>
    </source>
</evidence>
<dbReference type="Gene3D" id="3.30.420.10">
    <property type="entry name" value="Ribonuclease H-like superfamily/Ribonuclease H"/>
    <property type="match status" value="1"/>
</dbReference>
<dbReference type="InterPro" id="IPR001878">
    <property type="entry name" value="Znf_CCHC"/>
</dbReference>
<sequence>MSPGAASVASFGSQRKKAEANLKLKVNALEEKKNALQLEIWEANDELINAQEKNEESEAALKAAPTNWKLHHNADEARKNMKSAERNYRAVKRRNEMWMMEIDNKISYENTHHEAELADIELAEDQFLGSQDSDGFEEEQLLRRKSNSMDSLYSHHDQKETTFTVPHVPSRPPTPQEELSAKVMDLVNLQLQLMQQQEQPTSSDKFLIRQTTGKDLPPFGGDPSEWPAFHAQYEQTTAACGFSPVENLYRLQKSLKGKAKEVVQAFLTTPDNVEIIMETLEQQFGNPRFIIMALVQKVKEAPAPKDGKPESLIKFANTVKNLVITIRNLRRKEYLVNPQLTEDLVNKLDGHYRIRWGEFVVDSKLDSPTLEHFSIWLDRLSRSAQVIAGAPAISEEKKRATLTITADSGTSVTCTFCSKVNHLLKDCRKFQHKPVPLRVKWVKENRLCFSCLKKGHSITNCTAKRECGIDDCKSQHHQLLHGKKRNNNGEEEESSDNNRHGTGGASSFCTSCTDDNADVFLRIAPIQIEGPKGKINTYALFDEGATCSLLDAEVAEKLGITGKKEELILQWTNDVSETHSDSEIVNFNIQPTGGNDSIKLSNVRTVSELQLPTQTMNVTELKKKYPHLRDVPVNCQDPARPVLLLGEDNIHLTIAREVKEGSCRSSPLASRTKLGWVIHGSCKSKKKNQFSFSICKKKNSDQELHDLVKSSFKLESYGTFLPTPPVSLKDERATKLLGETTKKCAENRWETGLLWSGDNVHLPPSKEMALRRLSSVEKKMEQDEEYRNWYIEKIDYYVKAGYCSEATKNELQLKKSKEFYLPHFAASNPNKPGKLRLVFDAAAKVNGISLNDNLLTGPDLLNSLPGILMRFRRSKIAFGADVKEMFHQVYISSEDVAAQRFLWRGGDREKEPKVYQMNVMMFGAACSPCSAQFVMRRNADDWKEEHPEAVASIHDSMYMDDLADGADTVDEAKNLIAAIDKIQTAGGFPMLKWMSNKDDVLEPIPVERRATPSTTMDLKSDGNMERMLGLYWDPHADVLTFKFNFPKVNPSIVSGEIPPTKREVLKLTMSLFDPLGFIANYSIRARILLQQIWSSEVKWDEVLPPLLQEKWKSWLLELPTISNIRIPRCYYPFLKNGNVTLHIFCDASEVAYAAVGYLLIENGEDKQVSFVLGKARVAPLKPLSIPRLELLAAVMAVRLSSTIKKEIKVNISSTIYWSDSRNVVCWIRSDARKYKQFVGHRIGEILENSDVDEWRWIPGKLNPADEATRETGIPVTSAESRWLLGPVFLHLHQTQWPTENKKETMDQPPEELEMKTHFINVISDNGHISQLIDFEKYSSFWKVSRVFARVMRFSWIMKIGRSNHIIPPYLTAEELKMAQKYLLKISQQQSFIKEISILKNNKKLTNSNLIPLSPFLDDEEILRVGTRLVNAPVPYEKKYLPILDGKNGFTQLMLMEEHIGLGHGNHEAVINNVRQKFWIPRIRSSLKKIVQNCMQCRINKAVPVAPKMGNLPVYRFSVNLPAFTHCGLDLFGPVLITEGRKELKRYVVLFTCLTTRAVHLEKAHSLTVDSLIMSLRRFMAMRGKPLCLYSDNGTNLTGAKKEIDKAIKDLDASKLEEETGKLGLEWKFIPPSAPHFGGCWERMVRCVKTALYSALNSMHIRRPREEVLETLLSEAANIVNSRPLTTVSEDSTAEEALTPNHFIKGTTGGIATFGAFSDDDFSLRKQWRIAQRLLDHFWKRWLVEYLPTLHQRKKWTKDQQPIKIGDFVYVADSNEMRGEWSKGIVIQVYPGKDGIIRVVDIRTPSGRILKRPVAKCAIVDLDPPERSN</sequence>
<dbReference type="InterPro" id="IPR008042">
    <property type="entry name" value="Retrotrans_Pao"/>
</dbReference>
<evidence type="ECO:0000313" key="5">
    <source>
        <dbReference type="Proteomes" id="UP001642540"/>
    </source>
</evidence>
<protein>
    <recommendedName>
        <fullName evidence="3">Integrase catalytic domain-containing protein</fullName>
    </recommendedName>
</protein>
<dbReference type="InterPro" id="IPR043502">
    <property type="entry name" value="DNA/RNA_pol_sf"/>
</dbReference>
<name>A0ABP1Q6W0_9HEXA</name>
<dbReference type="InterPro" id="IPR005312">
    <property type="entry name" value="DUF1759"/>
</dbReference>
<dbReference type="InterPro" id="IPR041588">
    <property type="entry name" value="Integrase_H2C2"/>
</dbReference>
<dbReference type="Pfam" id="PF00078">
    <property type="entry name" value="RVT_1"/>
    <property type="match status" value="1"/>
</dbReference>
<dbReference type="PANTHER" id="PTHR47331">
    <property type="entry name" value="PHD-TYPE DOMAIN-CONTAINING PROTEIN"/>
    <property type="match status" value="1"/>
</dbReference>
<dbReference type="PANTHER" id="PTHR47331:SF1">
    <property type="entry name" value="GAG-LIKE PROTEIN"/>
    <property type="match status" value="1"/>
</dbReference>
<dbReference type="InterPro" id="IPR043128">
    <property type="entry name" value="Rev_trsase/Diguanyl_cyclase"/>
</dbReference>
<feature type="coiled-coil region" evidence="1">
    <location>
        <begin position="15"/>
        <end position="101"/>
    </location>
</feature>
<feature type="region of interest" description="Disordered" evidence="2">
    <location>
        <begin position="480"/>
        <end position="503"/>
    </location>
</feature>